<evidence type="ECO:0000313" key="1">
    <source>
        <dbReference type="Proteomes" id="UP000095284"/>
    </source>
</evidence>
<evidence type="ECO:0000313" key="2">
    <source>
        <dbReference type="WBParaSite" id="BXY_1442300.1"/>
    </source>
</evidence>
<accession>A0A1I7SMY7</accession>
<dbReference type="WBParaSite" id="BXY_1442300.1">
    <property type="protein sequence ID" value="BXY_1442300.1"/>
    <property type="gene ID" value="BXY_1442300"/>
</dbReference>
<reference evidence="2" key="1">
    <citation type="submission" date="2016-11" db="UniProtKB">
        <authorList>
            <consortium name="WormBaseParasite"/>
        </authorList>
    </citation>
    <scope>IDENTIFICATION</scope>
</reference>
<name>A0A1I7SMY7_BURXY</name>
<organism evidence="1 2">
    <name type="scientific">Bursaphelenchus xylophilus</name>
    <name type="common">Pinewood nematode worm</name>
    <name type="synonym">Aphelenchoides xylophilus</name>
    <dbReference type="NCBI Taxonomy" id="6326"/>
    <lineage>
        <taxon>Eukaryota</taxon>
        <taxon>Metazoa</taxon>
        <taxon>Ecdysozoa</taxon>
        <taxon>Nematoda</taxon>
        <taxon>Chromadorea</taxon>
        <taxon>Rhabditida</taxon>
        <taxon>Tylenchina</taxon>
        <taxon>Tylenchomorpha</taxon>
        <taxon>Aphelenchoidea</taxon>
        <taxon>Aphelenchoididae</taxon>
        <taxon>Bursaphelenchus</taxon>
    </lineage>
</organism>
<sequence length="19" mass="1926">MPSTPEKVRPAGRSTAAAV</sequence>
<dbReference type="Proteomes" id="UP000095284">
    <property type="component" value="Unplaced"/>
</dbReference>
<protein>
    <submittedName>
        <fullName evidence="2">Uncharacterized protein</fullName>
    </submittedName>
</protein>
<dbReference type="AlphaFoldDB" id="A0A1I7SMY7"/>
<proteinExistence type="predicted"/>